<feature type="compositionally biased region" description="Polar residues" evidence="8">
    <location>
        <begin position="380"/>
        <end position="393"/>
    </location>
</feature>
<dbReference type="Proteomes" id="UP000604825">
    <property type="component" value="Unassembled WGS sequence"/>
</dbReference>
<protein>
    <submittedName>
        <fullName evidence="11">Uncharacterized protein</fullName>
    </submittedName>
</protein>
<evidence type="ECO:0000256" key="4">
    <source>
        <dbReference type="ARBA" id="ARBA00023125"/>
    </source>
</evidence>
<evidence type="ECO:0000313" key="12">
    <source>
        <dbReference type="Proteomes" id="UP000604825"/>
    </source>
</evidence>
<dbReference type="PROSITE" id="PS51371">
    <property type="entry name" value="CBS"/>
    <property type="match status" value="2"/>
</dbReference>
<evidence type="ECO:0000259" key="9">
    <source>
        <dbReference type="PROSITE" id="PS50811"/>
    </source>
</evidence>
<feature type="region of interest" description="Disordered" evidence="8">
    <location>
        <begin position="372"/>
        <end position="393"/>
    </location>
</feature>
<dbReference type="EMBL" id="CAJGYO010000014">
    <property type="protein sequence ID" value="CAD6268549.1"/>
    <property type="molecule type" value="Genomic_DNA"/>
</dbReference>
<name>A0A811RFB3_9POAL</name>
<accession>A0A811RFB3</accession>
<sequence>MAYAPSAPAFAAVKAAVLPIPPVQPASAVAVVARRAPVPAALGGRGAALVASAALDHDLRPAIDEYPEGILSGEWPGNFSLLSYADLRAYLESQIVTSDQMSPAAKLGDVMSRPVQVATPGQRLAEVDAFFAAQQFSGLPVVDEDGRCVGVISKKDKAKAPNGMESTVGEVMSSPAITLTPQKTVLEAAALMLKEKVHRIPVVNEQQQVIALPSPRHKLPSSVLPRNASCSPPSSIILAMALESVPTYLSDLGSHQAARAQQQRIRKDERIWTSDTYAPYDDGHQWRKYGEKKLSNSNFPRFYYRCTYKNDMKCPATKHVQQKDTSDPPLFSVTYFNHHTCSIISNPIGSTRDIAAQSASSKAVSICFSPHSFRDEPHQSPITHSFRGNQQPAERSAYAANRFQWTTASSPSPNSNDSSVKMEINTFSGANASSSSSSMGSLPRTRTLLPIGQSRCIEYFHFL</sequence>
<keyword evidence="4" id="KW-0238">DNA-binding</keyword>
<comment type="subcellular location">
    <subcellularLocation>
        <location evidence="1">Nucleus</location>
    </subcellularLocation>
</comment>
<evidence type="ECO:0000259" key="10">
    <source>
        <dbReference type="PROSITE" id="PS51371"/>
    </source>
</evidence>
<evidence type="ECO:0000256" key="3">
    <source>
        <dbReference type="ARBA" id="ARBA00023122"/>
    </source>
</evidence>
<dbReference type="InterPro" id="IPR003657">
    <property type="entry name" value="WRKY_dom"/>
</dbReference>
<evidence type="ECO:0000256" key="8">
    <source>
        <dbReference type="SAM" id="MobiDB-lite"/>
    </source>
</evidence>
<keyword evidence="6" id="KW-0539">Nucleus</keyword>
<keyword evidence="12" id="KW-1185">Reference proteome</keyword>
<dbReference type="Gene3D" id="2.20.25.80">
    <property type="entry name" value="WRKY domain"/>
    <property type="match status" value="1"/>
</dbReference>
<dbReference type="GO" id="GO:0003700">
    <property type="term" value="F:DNA-binding transcription factor activity"/>
    <property type="evidence" value="ECO:0007669"/>
    <property type="project" value="InterPro"/>
</dbReference>
<dbReference type="OrthoDB" id="418595at2759"/>
<dbReference type="Pfam" id="PF00571">
    <property type="entry name" value="CBS"/>
    <property type="match status" value="2"/>
</dbReference>
<evidence type="ECO:0000256" key="7">
    <source>
        <dbReference type="PROSITE-ProRule" id="PRU00703"/>
    </source>
</evidence>
<dbReference type="SUPFAM" id="SSF54631">
    <property type="entry name" value="CBS-domain pair"/>
    <property type="match status" value="1"/>
</dbReference>
<dbReference type="SMART" id="SM00116">
    <property type="entry name" value="CBS"/>
    <property type="match status" value="2"/>
</dbReference>
<evidence type="ECO:0000256" key="6">
    <source>
        <dbReference type="ARBA" id="ARBA00023242"/>
    </source>
</evidence>
<dbReference type="InterPro" id="IPR051257">
    <property type="entry name" value="Diverse_CBS-Domain"/>
</dbReference>
<evidence type="ECO:0000256" key="1">
    <source>
        <dbReference type="ARBA" id="ARBA00004123"/>
    </source>
</evidence>
<dbReference type="GO" id="GO:0043565">
    <property type="term" value="F:sequence-specific DNA binding"/>
    <property type="evidence" value="ECO:0007669"/>
    <property type="project" value="InterPro"/>
</dbReference>
<feature type="domain" description="CBS" evidence="10">
    <location>
        <begin position="111"/>
        <end position="168"/>
    </location>
</feature>
<dbReference type="PROSITE" id="PS50811">
    <property type="entry name" value="WRKY"/>
    <property type="match status" value="1"/>
</dbReference>
<keyword evidence="3 7" id="KW-0129">CBS domain</keyword>
<feature type="domain" description="CBS" evidence="10">
    <location>
        <begin position="172"/>
        <end position="229"/>
    </location>
</feature>
<dbReference type="InterPro" id="IPR046342">
    <property type="entry name" value="CBS_dom_sf"/>
</dbReference>
<dbReference type="GO" id="GO:0005634">
    <property type="term" value="C:nucleus"/>
    <property type="evidence" value="ECO:0007669"/>
    <property type="project" value="UniProtKB-SubCell"/>
</dbReference>
<evidence type="ECO:0000256" key="2">
    <source>
        <dbReference type="ARBA" id="ARBA00023015"/>
    </source>
</evidence>
<keyword evidence="2" id="KW-0805">Transcription regulation</keyword>
<gene>
    <name evidence="11" type="ORF">NCGR_LOCUS51854</name>
</gene>
<dbReference type="PANTHER" id="PTHR43080:SF28">
    <property type="entry name" value="OS04G0136700 PROTEIN"/>
    <property type="match status" value="1"/>
</dbReference>
<comment type="caution">
    <text evidence="11">The sequence shown here is derived from an EMBL/GenBank/DDBJ whole genome shotgun (WGS) entry which is preliminary data.</text>
</comment>
<dbReference type="PANTHER" id="PTHR43080">
    <property type="entry name" value="CBS DOMAIN-CONTAINING PROTEIN CBSX3, MITOCHONDRIAL"/>
    <property type="match status" value="1"/>
</dbReference>
<keyword evidence="5" id="KW-0804">Transcription</keyword>
<dbReference type="Pfam" id="PF03106">
    <property type="entry name" value="WRKY"/>
    <property type="match status" value="1"/>
</dbReference>
<dbReference type="InterPro" id="IPR000644">
    <property type="entry name" value="CBS_dom"/>
</dbReference>
<evidence type="ECO:0000256" key="5">
    <source>
        <dbReference type="ARBA" id="ARBA00023163"/>
    </source>
</evidence>
<dbReference type="SUPFAM" id="SSF118290">
    <property type="entry name" value="WRKY DNA-binding domain"/>
    <property type="match status" value="1"/>
</dbReference>
<proteinExistence type="predicted"/>
<dbReference type="SMART" id="SM00774">
    <property type="entry name" value="WRKY"/>
    <property type="match status" value="1"/>
</dbReference>
<evidence type="ECO:0000313" key="11">
    <source>
        <dbReference type="EMBL" id="CAD6268549.1"/>
    </source>
</evidence>
<dbReference type="AlphaFoldDB" id="A0A811RFB3"/>
<dbReference type="InterPro" id="IPR036576">
    <property type="entry name" value="WRKY_dom_sf"/>
</dbReference>
<reference evidence="11" key="1">
    <citation type="submission" date="2020-10" db="EMBL/GenBank/DDBJ databases">
        <authorList>
            <person name="Han B."/>
            <person name="Lu T."/>
            <person name="Zhao Q."/>
            <person name="Huang X."/>
            <person name="Zhao Y."/>
        </authorList>
    </citation>
    <scope>NUCLEOTIDE SEQUENCE</scope>
</reference>
<dbReference type="Gene3D" id="3.10.580.10">
    <property type="entry name" value="CBS-domain"/>
    <property type="match status" value="2"/>
</dbReference>
<feature type="domain" description="WRKY" evidence="9">
    <location>
        <begin position="275"/>
        <end position="344"/>
    </location>
</feature>
<organism evidence="11 12">
    <name type="scientific">Miscanthus lutarioriparius</name>
    <dbReference type="NCBI Taxonomy" id="422564"/>
    <lineage>
        <taxon>Eukaryota</taxon>
        <taxon>Viridiplantae</taxon>
        <taxon>Streptophyta</taxon>
        <taxon>Embryophyta</taxon>
        <taxon>Tracheophyta</taxon>
        <taxon>Spermatophyta</taxon>
        <taxon>Magnoliopsida</taxon>
        <taxon>Liliopsida</taxon>
        <taxon>Poales</taxon>
        <taxon>Poaceae</taxon>
        <taxon>PACMAD clade</taxon>
        <taxon>Panicoideae</taxon>
        <taxon>Andropogonodae</taxon>
        <taxon>Andropogoneae</taxon>
        <taxon>Saccharinae</taxon>
        <taxon>Miscanthus</taxon>
    </lineage>
</organism>